<protein>
    <submittedName>
        <fullName evidence="1">Uncharacterized protein</fullName>
    </submittedName>
</protein>
<evidence type="ECO:0000313" key="1">
    <source>
        <dbReference type="EMBL" id="CAD9584299.1"/>
    </source>
</evidence>
<proteinExistence type="predicted"/>
<gene>
    <name evidence="1" type="ORF">LDAN0321_LOCUS11259</name>
</gene>
<accession>A0A7S2P9Q7</accession>
<name>A0A7S2P9Q7_9STRA</name>
<reference evidence="1" key="1">
    <citation type="submission" date="2021-01" db="EMBL/GenBank/DDBJ databases">
        <authorList>
            <person name="Corre E."/>
            <person name="Pelletier E."/>
            <person name="Niang G."/>
            <person name="Scheremetjew M."/>
            <person name="Finn R."/>
            <person name="Kale V."/>
            <person name="Holt S."/>
            <person name="Cochrane G."/>
            <person name="Meng A."/>
            <person name="Brown T."/>
            <person name="Cohen L."/>
        </authorList>
    </citation>
    <scope>NUCLEOTIDE SEQUENCE</scope>
    <source>
        <strain evidence="1">B650</strain>
    </source>
</reference>
<sequence>MATRLLSIIRMVFPRGATYGPRANGWAEISLWRKFFHEQELKEEEEEMEEHENNYFSECVRRQRQGHNIDIDGREVVQEHYRSLRDPQAEDAYTTTNSNSPSALETLANQQLNRPNLDVPMEDGSYVTLAQ</sequence>
<organism evidence="1">
    <name type="scientific">Leptocylindrus danicus</name>
    <dbReference type="NCBI Taxonomy" id="163516"/>
    <lineage>
        <taxon>Eukaryota</taxon>
        <taxon>Sar</taxon>
        <taxon>Stramenopiles</taxon>
        <taxon>Ochrophyta</taxon>
        <taxon>Bacillariophyta</taxon>
        <taxon>Coscinodiscophyceae</taxon>
        <taxon>Chaetocerotophycidae</taxon>
        <taxon>Leptocylindrales</taxon>
        <taxon>Leptocylindraceae</taxon>
        <taxon>Leptocylindrus</taxon>
    </lineage>
</organism>
<dbReference type="AlphaFoldDB" id="A0A7S2P9Q7"/>
<dbReference type="EMBL" id="HBGY01017379">
    <property type="protein sequence ID" value="CAD9584299.1"/>
    <property type="molecule type" value="Transcribed_RNA"/>
</dbReference>